<dbReference type="EMBL" id="PVNG01000008">
    <property type="protein sequence ID" value="PRX64937.1"/>
    <property type="molecule type" value="Genomic_DNA"/>
</dbReference>
<dbReference type="Proteomes" id="UP000238312">
    <property type="component" value="Unassembled WGS sequence"/>
</dbReference>
<dbReference type="AlphaFoldDB" id="A0A2T0MZZ5"/>
<comment type="caution">
    <text evidence="2">The sequence shown here is derived from an EMBL/GenBank/DDBJ whole genome shotgun (WGS) entry which is preliminary data.</text>
</comment>
<evidence type="ECO:0000313" key="3">
    <source>
        <dbReference type="Proteomes" id="UP000238312"/>
    </source>
</evidence>
<evidence type="ECO:0000256" key="1">
    <source>
        <dbReference type="SAM" id="Phobius"/>
    </source>
</evidence>
<feature type="transmembrane region" description="Helical" evidence="1">
    <location>
        <begin position="46"/>
        <end position="65"/>
    </location>
</feature>
<protein>
    <submittedName>
        <fullName evidence="2">Uncharacterized protein</fullName>
    </submittedName>
</protein>
<gene>
    <name evidence="2" type="ORF">B0I32_108298</name>
</gene>
<name>A0A2T0MZZ5_9ACTN</name>
<feature type="transmembrane region" description="Helical" evidence="1">
    <location>
        <begin position="20"/>
        <end position="40"/>
    </location>
</feature>
<keyword evidence="3" id="KW-1185">Reference proteome</keyword>
<reference evidence="2 3" key="1">
    <citation type="submission" date="2018-03" db="EMBL/GenBank/DDBJ databases">
        <title>Genomic Encyclopedia of Type Strains, Phase III (KMG-III): the genomes of soil and plant-associated and newly described type strains.</title>
        <authorList>
            <person name="Whitman W."/>
        </authorList>
    </citation>
    <scope>NUCLEOTIDE SEQUENCE [LARGE SCALE GENOMIC DNA]</scope>
    <source>
        <strain evidence="2 3">CGMCC 4.7104</strain>
    </source>
</reference>
<organism evidence="2 3">
    <name type="scientific">Nonomuraea fuscirosea</name>
    <dbReference type="NCBI Taxonomy" id="1291556"/>
    <lineage>
        <taxon>Bacteria</taxon>
        <taxon>Bacillati</taxon>
        <taxon>Actinomycetota</taxon>
        <taxon>Actinomycetes</taxon>
        <taxon>Streptosporangiales</taxon>
        <taxon>Streptosporangiaceae</taxon>
        <taxon>Nonomuraea</taxon>
    </lineage>
</organism>
<accession>A0A2T0MZZ5</accession>
<keyword evidence="1" id="KW-0812">Transmembrane</keyword>
<evidence type="ECO:0000313" key="2">
    <source>
        <dbReference type="EMBL" id="PRX64937.1"/>
    </source>
</evidence>
<keyword evidence="1" id="KW-0472">Membrane</keyword>
<sequence>MAVSTNEGTLFNRRAASAPLVFVAGAAVGVLGGMIGLGGAEFRLPVLIGLVGFAALAAVILLFEVSGVDRSVCREVGIQARESHLRMFTHAPGFITPLTETAPHTRPSRMFAL</sequence>
<keyword evidence="1" id="KW-1133">Transmembrane helix</keyword>
<proteinExistence type="predicted"/>